<dbReference type="EMBL" id="REFJ01000003">
    <property type="protein sequence ID" value="RMA80274.1"/>
    <property type="molecule type" value="Genomic_DNA"/>
</dbReference>
<evidence type="ECO:0000313" key="3">
    <source>
        <dbReference type="Proteomes" id="UP000267187"/>
    </source>
</evidence>
<proteinExistence type="predicted"/>
<comment type="caution">
    <text evidence="2">The sequence shown here is derived from an EMBL/GenBank/DDBJ whole genome shotgun (WGS) entry which is preliminary data.</text>
</comment>
<accession>A0A3M0A7K7</accession>
<reference evidence="2 3" key="1">
    <citation type="submission" date="2018-10" db="EMBL/GenBank/DDBJ databases">
        <title>Genomic Encyclopedia of Type Strains, Phase IV (KMG-IV): sequencing the most valuable type-strain genomes for metagenomic binning, comparative biology and taxonomic classification.</title>
        <authorList>
            <person name="Goeker M."/>
        </authorList>
    </citation>
    <scope>NUCLEOTIDE SEQUENCE [LARGE SCALE GENOMIC DNA]</scope>
    <source>
        <strain evidence="2 3">DSM 25080</strain>
    </source>
</reference>
<evidence type="ECO:0008006" key="4">
    <source>
        <dbReference type="Google" id="ProtNLM"/>
    </source>
</evidence>
<dbReference type="AlphaFoldDB" id="A0A3M0A7K7"/>
<feature type="chain" id="PRO_5018096643" description="Reprolysin-like metallo-peptidase family M12B" evidence="1">
    <location>
        <begin position="23"/>
        <end position="514"/>
    </location>
</feature>
<gene>
    <name evidence="2" type="ORF">DFR27_1640</name>
</gene>
<evidence type="ECO:0000256" key="1">
    <source>
        <dbReference type="SAM" id="SignalP"/>
    </source>
</evidence>
<dbReference type="InterPro" id="IPR024079">
    <property type="entry name" value="MetalloPept_cat_dom_sf"/>
</dbReference>
<sequence length="514" mass="54830">MKIKDIIAPSLLALAISPLAIAQDVSDYSELKVITDDCGGAGCFDRRNLTSDQLQLVLDSAQAQARKSLNSESRNASSASKGQGLAVGLGNNDTQVVYLDFDNSSPFFWAVIFGGQLAQFPNYEFSVEERNEIQRRLEADYAGFDISFTQTRPELGQFSTLNFECEDQICIDFTGGILFGRAQGIDIGNQVRDDSAFVDANLWSVFAQLDPSGNFLTSLSGIPVENGDVAAALSTATVNQASNTAAHELGHNLGLRHHDSFGSPGTGIPTTGVPSRFDFFPVFEGLADGDEAQLHMMASGASVGIGLSDSTLRDRFFSERSVIKLAAGERPRLVTESSVTGGNKLVHLRKVVAPNTLIEGENADGKLAINEALIRGRIDQSGEVDSYRFRGKGGSFVSAEFNGFDVPVGEPVIGAVSLYLELGDGSSELVAENFQNFEGFDALLIDAELPVDGIYRLEVSAPNLLSFGYDSAGNPQLFPLDETGNGSLRTGDYNLSLYQVDGKPGQGVSSVPGS</sequence>
<name>A0A3M0A7K7_9GAMM</name>
<organism evidence="2 3">
    <name type="scientific">Umboniibacter marinipuniceus</name>
    <dbReference type="NCBI Taxonomy" id="569599"/>
    <lineage>
        <taxon>Bacteria</taxon>
        <taxon>Pseudomonadati</taxon>
        <taxon>Pseudomonadota</taxon>
        <taxon>Gammaproteobacteria</taxon>
        <taxon>Cellvibrionales</taxon>
        <taxon>Cellvibrionaceae</taxon>
        <taxon>Umboniibacter</taxon>
    </lineage>
</organism>
<keyword evidence="1" id="KW-0732">Signal</keyword>
<protein>
    <recommendedName>
        <fullName evidence="4">Reprolysin-like metallo-peptidase family M12B</fullName>
    </recommendedName>
</protein>
<dbReference type="OrthoDB" id="9776599at2"/>
<keyword evidence="3" id="KW-1185">Reference proteome</keyword>
<feature type="signal peptide" evidence="1">
    <location>
        <begin position="1"/>
        <end position="22"/>
    </location>
</feature>
<dbReference type="Gene3D" id="3.40.390.10">
    <property type="entry name" value="Collagenase (Catalytic Domain)"/>
    <property type="match status" value="1"/>
</dbReference>
<dbReference type="RefSeq" id="WP_121876947.1">
    <property type="nucleotide sequence ID" value="NZ_REFJ01000003.1"/>
</dbReference>
<evidence type="ECO:0000313" key="2">
    <source>
        <dbReference type="EMBL" id="RMA80274.1"/>
    </source>
</evidence>
<dbReference type="SUPFAM" id="SSF55486">
    <property type="entry name" value="Metalloproteases ('zincins'), catalytic domain"/>
    <property type="match status" value="1"/>
</dbReference>
<dbReference type="Proteomes" id="UP000267187">
    <property type="component" value="Unassembled WGS sequence"/>
</dbReference>
<dbReference type="GO" id="GO:0008237">
    <property type="term" value="F:metallopeptidase activity"/>
    <property type="evidence" value="ECO:0007669"/>
    <property type="project" value="InterPro"/>
</dbReference>